<dbReference type="Proteomes" id="UP000004910">
    <property type="component" value="Unassembled WGS sequence"/>
</dbReference>
<dbReference type="RefSeq" id="WP_004609492.1">
    <property type="nucleotide sequence ID" value="NZ_CP102275.1"/>
</dbReference>
<keyword evidence="3" id="KW-1185">Reference proteome</keyword>
<feature type="transmembrane region" description="Helical" evidence="1">
    <location>
        <begin position="45"/>
        <end position="68"/>
    </location>
</feature>
<evidence type="ECO:0000256" key="1">
    <source>
        <dbReference type="SAM" id="Phobius"/>
    </source>
</evidence>
<evidence type="ECO:0000313" key="3">
    <source>
        <dbReference type="Proteomes" id="UP000004910"/>
    </source>
</evidence>
<protein>
    <recommendedName>
        <fullName evidence="4">Integral membrane protein</fullName>
    </recommendedName>
</protein>
<dbReference type="HOGENOM" id="CLU_083843_2_0_9"/>
<keyword evidence="1" id="KW-1133">Transmembrane helix</keyword>
<comment type="caution">
    <text evidence="2">The sequence shown here is derived from an EMBL/GenBank/DDBJ whole genome shotgun (WGS) entry which is preliminary data.</text>
</comment>
<name>B1BZE9_9FIRM</name>
<dbReference type="eggNOG" id="COG2364">
    <property type="taxonomic scope" value="Bacteria"/>
</dbReference>
<dbReference type="GeneID" id="94018230"/>
<organism evidence="2 3">
    <name type="scientific">Thomasclavelia spiroformis DSM 1552</name>
    <dbReference type="NCBI Taxonomy" id="428126"/>
    <lineage>
        <taxon>Bacteria</taxon>
        <taxon>Bacillati</taxon>
        <taxon>Bacillota</taxon>
        <taxon>Erysipelotrichia</taxon>
        <taxon>Erysipelotrichales</taxon>
        <taxon>Coprobacillaceae</taxon>
        <taxon>Thomasclavelia</taxon>
    </lineage>
</organism>
<reference evidence="2" key="1">
    <citation type="submission" date="2008-02" db="EMBL/GenBank/DDBJ databases">
        <authorList>
            <person name="Fulton L."/>
            <person name="Clifton S."/>
            <person name="Fulton B."/>
            <person name="Xu J."/>
            <person name="Minx P."/>
            <person name="Pepin K.H."/>
            <person name="Johnson M."/>
            <person name="Thiruvilangam P."/>
            <person name="Bhonagiri V."/>
            <person name="Nash W.E."/>
            <person name="Mardis E.R."/>
            <person name="Wilson R.K."/>
        </authorList>
    </citation>
    <scope>NUCLEOTIDE SEQUENCE [LARGE SCALE GENOMIC DNA]</scope>
    <source>
        <strain evidence="2">DSM 1552</strain>
    </source>
</reference>
<dbReference type="PANTHER" id="PTHR40078">
    <property type="entry name" value="INTEGRAL MEMBRANE PROTEIN-RELATED"/>
    <property type="match status" value="1"/>
</dbReference>
<dbReference type="Pfam" id="PF19700">
    <property type="entry name" value="DUF6198"/>
    <property type="match status" value="1"/>
</dbReference>
<keyword evidence="1" id="KW-0472">Membrane</keyword>
<evidence type="ECO:0008006" key="4">
    <source>
        <dbReference type="Google" id="ProtNLM"/>
    </source>
</evidence>
<sequence length="217" mass="24377">MIKIKRYIVFLIGLFISSLGVSIITKANLGTSPISSIPYVLSLKFSLTLGQFTILFSILLVALQLLILRKNFKLEHLLQIPISFLFGYFIDYTMILLSKMSFNKNYLFSIIFLIIGCLVLAIGVYLEVIANVAMLPGESFVRAISDTWHKKFGTIKVIFDVSMTVIAGILSFVFFYQLQGIREGTIVAAILVGFIVGIFNNLFSKIKDKLLVKNRLT</sequence>
<dbReference type="EMBL" id="ABIK02000004">
    <property type="protein sequence ID" value="EDS75796.1"/>
    <property type="molecule type" value="Genomic_DNA"/>
</dbReference>
<reference evidence="2" key="2">
    <citation type="submission" date="2014-06" db="EMBL/GenBank/DDBJ databases">
        <title>Draft genome sequence of Clostridium spiroforme (DSM 1552).</title>
        <authorList>
            <person name="Sudarsanam P."/>
            <person name="Ley R."/>
            <person name="Guruge J."/>
            <person name="Turnbaugh P.J."/>
            <person name="Mahowald M."/>
            <person name="Liep D."/>
            <person name="Gordon J."/>
        </authorList>
    </citation>
    <scope>NUCLEOTIDE SEQUENCE</scope>
    <source>
        <strain evidence="2">DSM 1552</strain>
    </source>
</reference>
<feature type="transmembrane region" description="Helical" evidence="1">
    <location>
        <begin position="80"/>
        <end position="100"/>
    </location>
</feature>
<proteinExistence type="predicted"/>
<gene>
    <name evidence="2" type="ORF">CLOSPI_00326</name>
</gene>
<evidence type="ECO:0000313" key="2">
    <source>
        <dbReference type="EMBL" id="EDS75796.1"/>
    </source>
</evidence>
<dbReference type="PANTHER" id="PTHR40078:SF1">
    <property type="entry name" value="INTEGRAL MEMBRANE PROTEIN"/>
    <property type="match status" value="1"/>
</dbReference>
<feature type="transmembrane region" description="Helical" evidence="1">
    <location>
        <begin position="7"/>
        <end position="25"/>
    </location>
</feature>
<dbReference type="InterPro" id="IPR038750">
    <property type="entry name" value="YczE/YyaS-like"/>
</dbReference>
<feature type="transmembrane region" description="Helical" evidence="1">
    <location>
        <begin position="106"/>
        <end position="136"/>
    </location>
</feature>
<dbReference type="STRING" id="428126.CLOSPI_00326"/>
<accession>B1BZE9</accession>
<feature type="transmembrane region" description="Helical" evidence="1">
    <location>
        <begin position="157"/>
        <end position="178"/>
    </location>
</feature>
<keyword evidence="1" id="KW-0812">Transmembrane</keyword>
<feature type="transmembrane region" description="Helical" evidence="1">
    <location>
        <begin position="184"/>
        <end position="203"/>
    </location>
</feature>
<dbReference type="AlphaFoldDB" id="B1BZE9"/>